<dbReference type="AlphaFoldDB" id="A0A060HIS2"/>
<organism evidence="3 4">
    <name type="scientific">Nitrososphaera viennensis EN76</name>
    <dbReference type="NCBI Taxonomy" id="926571"/>
    <lineage>
        <taxon>Archaea</taxon>
        <taxon>Nitrososphaerota</taxon>
        <taxon>Nitrososphaeria</taxon>
        <taxon>Nitrososphaerales</taxon>
        <taxon>Nitrososphaeraceae</taxon>
        <taxon>Nitrososphaera</taxon>
    </lineage>
</organism>
<dbReference type="STRING" id="926571.NVIE_022140"/>
<evidence type="ECO:0000256" key="1">
    <source>
        <dbReference type="SAM" id="Phobius"/>
    </source>
</evidence>
<protein>
    <recommendedName>
        <fullName evidence="2">PepSY domain-containing protein</fullName>
    </recommendedName>
</protein>
<sequence>MLANIDAFDGLAMLFVPWTCLASMENNDNNKRTFYALVLGALAVAAAVGSIAAASVSFASAQTAAPDNENAATKANVVAFKASSAADMLYQKFAPIPDIKGSVNAGDELMSKVQVSFSDAAKTAADAASGTVIGGNLAVEQGYLVYSFRVLSGDQAKTVIVDAGNGQVLHTSEGFPADIMSEISGRGTFFAPAVKAFSVTAATPDEEGQQQ</sequence>
<accession>A0A060HIS2</accession>
<dbReference type="Proteomes" id="UP000027093">
    <property type="component" value="Chromosome"/>
</dbReference>
<dbReference type="EMBL" id="CP007536">
    <property type="protein sequence ID" value="AIC16474.1"/>
    <property type="molecule type" value="Genomic_DNA"/>
</dbReference>
<evidence type="ECO:0000259" key="2">
    <source>
        <dbReference type="Pfam" id="PF03413"/>
    </source>
</evidence>
<proteinExistence type="predicted"/>
<name>A0A060HIS2_9ARCH</name>
<feature type="domain" description="PepSY" evidence="2">
    <location>
        <begin position="115"/>
        <end position="169"/>
    </location>
</feature>
<keyword evidence="1" id="KW-1133">Transmembrane helix</keyword>
<dbReference type="Gene3D" id="3.10.450.40">
    <property type="match status" value="1"/>
</dbReference>
<reference evidence="3 4" key="1">
    <citation type="journal article" date="2014" name="Int. J. Syst. Evol. Microbiol.">
        <title>Nitrososphaera viennensis gen. nov., sp. nov., an aerobic and mesophilic, ammonia-oxidizing archaeon from soil and a member of the archaeal phylum Thaumarchaeota.</title>
        <authorList>
            <person name="Stieglmeier M."/>
            <person name="Klingl A."/>
            <person name="Alves R.J."/>
            <person name="Rittmann S.K."/>
            <person name="Melcher M."/>
            <person name="Leisch N."/>
            <person name="Schleper C."/>
        </authorList>
    </citation>
    <scope>NUCLEOTIDE SEQUENCE [LARGE SCALE GENOMIC DNA]</scope>
    <source>
        <strain evidence="3">EN76</strain>
    </source>
</reference>
<keyword evidence="4" id="KW-1185">Reference proteome</keyword>
<evidence type="ECO:0000313" key="3">
    <source>
        <dbReference type="EMBL" id="AIC16474.1"/>
    </source>
</evidence>
<feature type="transmembrane region" description="Helical" evidence="1">
    <location>
        <begin position="34"/>
        <end position="58"/>
    </location>
</feature>
<dbReference type="KEGG" id="nvn:NVIE_022140"/>
<dbReference type="InterPro" id="IPR025711">
    <property type="entry name" value="PepSY"/>
</dbReference>
<dbReference type="HOGENOM" id="CLU_1412306_0_0_2"/>
<keyword evidence="1" id="KW-0472">Membrane</keyword>
<keyword evidence="1" id="KW-0812">Transmembrane</keyword>
<dbReference type="Pfam" id="PF03413">
    <property type="entry name" value="PepSY"/>
    <property type="match status" value="1"/>
</dbReference>
<gene>
    <name evidence="3" type="ORF">NVIE_022140</name>
</gene>
<evidence type="ECO:0000313" key="4">
    <source>
        <dbReference type="Proteomes" id="UP000027093"/>
    </source>
</evidence>